<dbReference type="EMBL" id="MT145189">
    <property type="protein sequence ID" value="QJI04695.1"/>
    <property type="molecule type" value="Genomic_DNA"/>
</dbReference>
<name>A0A6H1Z9L6_9ZZZZ</name>
<evidence type="ECO:0000313" key="2">
    <source>
        <dbReference type="EMBL" id="QJA63325.1"/>
    </source>
</evidence>
<dbReference type="EMBL" id="MT143974">
    <property type="protein sequence ID" value="QJA44228.1"/>
    <property type="molecule type" value="Genomic_DNA"/>
</dbReference>
<dbReference type="EMBL" id="MT141495">
    <property type="protein sequence ID" value="QJA63325.1"/>
    <property type="molecule type" value="Genomic_DNA"/>
</dbReference>
<evidence type="ECO:0000313" key="1">
    <source>
        <dbReference type="EMBL" id="QJA44228.1"/>
    </source>
</evidence>
<organism evidence="1">
    <name type="scientific">viral metagenome</name>
    <dbReference type="NCBI Taxonomy" id="1070528"/>
    <lineage>
        <taxon>unclassified sequences</taxon>
        <taxon>metagenomes</taxon>
        <taxon>organismal metagenomes</taxon>
    </lineage>
</organism>
<dbReference type="EMBL" id="MT144601">
    <property type="protein sequence ID" value="QJH94490.1"/>
    <property type="molecule type" value="Genomic_DNA"/>
</dbReference>
<accession>A0A6H1Z9L6</accession>
<evidence type="ECO:0000313" key="4">
    <source>
        <dbReference type="EMBL" id="QJI04695.1"/>
    </source>
</evidence>
<gene>
    <name evidence="4" type="ORF">MM415A00110_0016</name>
    <name evidence="2" type="ORF">MM415B00633_0009</name>
    <name evidence="1" type="ORF">TM448A00090_0060</name>
    <name evidence="3" type="ORF">TM448B00221_0044</name>
</gene>
<sequence>METTIRRNSKKANEIFDKATNIKSYTLENCFRGKQCEKIGYDGQNWLKKDWERFSFAKLTTDKQGHYCLHIHSNCWAEFASIK</sequence>
<protein>
    <submittedName>
        <fullName evidence="1">Uncharacterized protein</fullName>
    </submittedName>
</protein>
<proteinExistence type="predicted"/>
<dbReference type="AlphaFoldDB" id="A0A6H1Z9L6"/>
<reference evidence="1" key="1">
    <citation type="submission" date="2020-03" db="EMBL/GenBank/DDBJ databases">
        <title>The deep terrestrial virosphere.</title>
        <authorList>
            <person name="Holmfeldt K."/>
            <person name="Nilsson E."/>
            <person name="Simone D."/>
            <person name="Lopez-Fernandez M."/>
            <person name="Wu X."/>
            <person name="de Brujin I."/>
            <person name="Lundin D."/>
            <person name="Andersson A."/>
            <person name="Bertilsson S."/>
            <person name="Dopson M."/>
        </authorList>
    </citation>
    <scope>NUCLEOTIDE SEQUENCE</scope>
    <source>
        <strain evidence="4">MM415A00110</strain>
        <strain evidence="2">MM415B00633</strain>
        <strain evidence="1">TM448A00090</strain>
        <strain evidence="3">TM448B00221</strain>
    </source>
</reference>
<evidence type="ECO:0000313" key="3">
    <source>
        <dbReference type="EMBL" id="QJH94490.1"/>
    </source>
</evidence>